<dbReference type="Pfam" id="PF04966">
    <property type="entry name" value="OprB"/>
    <property type="match status" value="1"/>
</dbReference>
<dbReference type="InterPro" id="IPR038673">
    <property type="entry name" value="OprB_sf"/>
</dbReference>
<dbReference type="GO" id="GO:0015288">
    <property type="term" value="F:porin activity"/>
    <property type="evidence" value="ECO:0007669"/>
    <property type="project" value="InterPro"/>
</dbReference>
<protein>
    <submittedName>
        <fullName evidence="3">Uncharacterized protein</fullName>
    </submittedName>
</protein>
<keyword evidence="4" id="KW-1185">Reference proteome</keyword>
<comment type="caution">
    <text evidence="3">The sequence shown here is derived from an EMBL/GenBank/DDBJ whole genome shotgun (WGS) entry which is preliminary data.</text>
</comment>
<dbReference type="OrthoDB" id="177316at2"/>
<dbReference type="Gene3D" id="2.40.160.180">
    <property type="entry name" value="Carbohydrate-selective porin OprB"/>
    <property type="match status" value="1"/>
</dbReference>
<dbReference type="GO" id="GO:0008643">
    <property type="term" value="P:carbohydrate transport"/>
    <property type="evidence" value="ECO:0007669"/>
    <property type="project" value="InterPro"/>
</dbReference>
<dbReference type="InterPro" id="IPR052932">
    <property type="entry name" value="OprB_Porin"/>
</dbReference>
<organism evidence="3 4">
    <name type="scientific">Acidomonas methanolica NBRC 104435</name>
    <dbReference type="NCBI Taxonomy" id="1231351"/>
    <lineage>
        <taxon>Bacteria</taxon>
        <taxon>Pseudomonadati</taxon>
        <taxon>Pseudomonadota</taxon>
        <taxon>Alphaproteobacteria</taxon>
        <taxon>Acetobacterales</taxon>
        <taxon>Acetobacteraceae</taxon>
        <taxon>Acidomonas</taxon>
    </lineage>
</organism>
<evidence type="ECO:0000313" key="4">
    <source>
        <dbReference type="Proteomes" id="UP000019760"/>
    </source>
</evidence>
<name>A0A023D9I5_ACIMT</name>
<comment type="similarity">
    <text evidence="1 2">Belongs to the OprB family.</text>
</comment>
<dbReference type="EMBL" id="BAND01000140">
    <property type="protein sequence ID" value="GAJ30491.1"/>
    <property type="molecule type" value="Genomic_DNA"/>
</dbReference>
<evidence type="ECO:0000313" key="3">
    <source>
        <dbReference type="EMBL" id="GAJ30491.1"/>
    </source>
</evidence>
<dbReference type="GO" id="GO:0016020">
    <property type="term" value="C:membrane"/>
    <property type="evidence" value="ECO:0007669"/>
    <property type="project" value="InterPro"/>
</dbReference>
<dbReference type="RefSeq" id="WP_081797880.1">
    <property type="nucleotide sequence ID" value="NZ_BAND01000140.1"/>
</dbReference>
<dbReference type="PANTHER" id="PTHR37944">
    <property type="entry name" value="PORIN B"/>
    <property type="match status" value="1"/>
</dbReference>
<dbReference type="Proteomes" id="UP000019760">
    <property type="component" value="Unassembled WGS sequence"/>
</dbReference>
<reference evidence="3 4" key="2">
    <citation type="journal article" date="2014" name="FEMS Microbiol. Lett.">
        <title>Draft genomic DNA sequence of the facultatively methylotrophic bacterium Acidomonas methanolica type strain MB58.</title>
        <authorList>
            <person name="Higashiura N."/>
            <person name="Hadano H."/>
            <person name="Hirakawa H."/>
            <person name="Matsutani M."/>
            <person name="Takabe S."/>
            <person name="Matsushita K."/>
            <person name="Azuma Y."/>
        </authorList>
    </citation>
    <scope>NUCLEOTIDE SEQUENCE [LARGE SCALE GENOMIC DNA]</scope>
    <source>
        <strain evidence="3 4">MB58</strain>
    </source>
</reference>
<evidence type="ECO:0000256" key="1">
    <source>
        <dbReference type="ARBA" id="ARBA00008769"/>
    </source>
</evidence>
<reference evidence="4" key="1">
    <citation type="journal article" date="2014" name="FEMS Microbiol. Lett.">
        <title>Draft Genomic DNA Sequence of the Facultatively Methylotrophic Bacterium Acidomonas methanolica type strain MB58.</title>
        <authorList>
            <person name="Higashiura N."/>
            <person name="Hadano H."/>
            <person name="Hirakawa H."/>
            <person name="Matsutani M."/>
            <person name="Takabe S."/>
            <person name="Matsushita K."/>
            <person name="Azuma Y."/>
        </authorList>
    </citation>
    <scope>NUCLEOTIDE SEQUENCE [LARGE SCALE GENOMIC DNA]</scope>
    <source>
        <strain evidence="4">MB58</strain>
    </source>
</reference>
<dbReference type="AlphaFoldDB" id="A0A023D9I5"/>
<evidence type="ECO:0000256" key="2">
    <source>
        <dbReference type="RuleBase" id="RU363072"/>
    </source>
</evidence>
<dbReference type="PANTHER" id="PTHR37944:SF1">
    <property type="entry name" value="PORIN B"/>
    <property type="match status" value="1"/>
</dbReference>
<accession>A0A023D9I5</accession>
<gene>
    <name evidence="3" type="ORF">Amme_141_007</name>
</gene>
<proteinExistence type="inferred from homology"/>
<sequence length="493" mass="54651">MTFSLSGRVKLKYEEAEFLIDRYIKIPNSAKRWSAAGIVLSLTAALPGPAHAQSRLTSDMPPTITRPVLSSSSSLVNPMQIGSDDGATTGCHYYDRYRTRGSEVPAITTCDDISPEWGGLRQMLVDHGILITGVLAGSLTYDMLGHDAHTPHYVGQNLTYNSTPGFTLTFDLNRTHLPFWKDAQFTMTGYLWRNNYPGRGPNAFGMSQFSIVQPFFTPRIAIQYGYTEFSNQFYGTNYGTSTAASALGPSSVIPIEVGMSNFFATPSFDVRFFSKSMRFYDHFGVARSVSPLGERADVEAGMGLEWHVPKTGALFVNEVGYRVRPSGDHHMMWLRGGAIYNNTSFFNYSQNKYTRGNQAFYAAADYQIMQFDRKIPSRGMFMNFKADAAPPDRNVFARDISGTIYFVGPFASRSKDSASLGFTFNKLSNFAYAYRIAQGATAARSSNTTTASYAMHVMRGLYFTNSLSYVHNPAPTPKLHDAFLITSGLTMSL</sequence>
<dbReference type="InterPro" id="IPR007049">
    <property type="entry name" value="Carb-sel_porin_OprB"/>
</dbReference>